<dbReference type="Gramene" id="PVH66050">
    <property type="protein sequence ID" value="PVH66050"/>
    <property type="gene ID" value="PAHAL_1G135000"/>
</dbReference>
<dbReference type="Proteomes" id="UP000243499">
    <property type="component" value="Chromosome 1"/>
</dbReference>
<reference evidence="1" key="1">
    <citation type="submission" date="2018-04" db="EMBL/GenBank/DDBJ databases">
        <title>WGS assembly of Panicum hallii.</title>
        <authorList>
            <person name="Lovell J."/>
            <person name="Jenkins J."/>
            <person name="Lowry D."/>
            <person name="Mamidi S."/>
            <person name="Sreedasyam A."/>
            <person name="Weng X."/>
            <person name="Barry K."/>
            <person name="Bonette J."/>
            <person name="Campitelli B."/>
            <person name="Daum C."/>
            <person name="Gordon S."/>
            <person name="Gould B."/>
            <person name="Lipzen A."/>
            <person name="Macqueen A."/>
            <person name="Palacio-Mejia J."/>
            <person name="Plott C."/>
            <person name="Shakirov E."/>
            <person name="Shu S."/>
            <person name="Yoshinaga Y."/>
            <person name="Zane M."/>
            <person name="Rokhsar D."/>
            <person name="Grimwood J."/>
            <person name="Schmutz J."/>
            <person name="Juenger T."/>
        </authorList>
    </citation>
    <scope>NUCLEOTIDE SEQUENCE [LARGE SCALE GENOMIC DNA]</scope>
    <source>
        <strain evidence="1">FIL2</strain>
    </source>
</reference>
<dbReference type="EMBL" id="CM008046">
    <property type="protein sequence ID" value="PVH66050.1"/>
    <property type="molecule type" value="Genomic_DNA"/>
</dbReference>
<accession>A0A2T8KV45</accession>
<dbReference type="AlphaFoldDB" id="A0A2T8KV45"/>
<name>A0A2T8KV45_9POAL</name>
<sequence>MNAPFVQGGYANFIMSHFNLFANPSAMAAPYIPGGYTSLLIGVD</sequence>
<proteinExistence type="predicted"/>
<organism evidence="1">
    <name type="scientific">Panicum hallii</name>
    <dbReference type="NCBI Taxonomy" id="206008"/>
    <lineage>
        <taxon>Eukaryota</taxon>
        <taxon>Viridiplantae</taxon>
        <taxon>Streptophyta</taxon>
        <taxon>Embryophyta</taxon>
        <taxon>Tracheophyta</taxon>
        <taxon>Spermatophyta</taxon>
        <taxon>Magnoliopsida</taxon>
        <taxon>Liliopsida</taxon>
        <taxon>Poales</taxon>
        <taxon>Poaceae</taxon>
        <taxon>PACMAD clade</taxon>
        <taxon>Panicoideae</taxon>
        <taxon>Panicodae</taxon>
        <taxon>Paniceae</taxon>
        <taxon>Panicinae</taxon>
        <taxon>Panicum</taxon>
        <taxon>Panicum sect. Panicum</taxon>
    </lineage>
</organism>
<protein>
    <submittedName>
        <fullName evidence="1">Uncharacterized protein</fullName>
    </submittedName>
</protein>
<gene>
    <name evidence="1" type="ORF">PAHAL_1G135000</name>
</gene>
<evidence type="ECO:0000313" key="1">
    <source>
        <dbReference type="EMBL" id="PVH66050.1"/>
    </source>
</evidence>